<dbReference type="OrthoDB" id="464386at2"/>
<dbReference type="EMBL" id="ADVL01000754">
    <property type="protein sequence ID" value="EFH09653.1"/>
    <property type="molecule type" value="Genomic_DNA"/>
</dbReference>
<reference evidence="2 3" key="1">
    <citation type="submission" date="2010-04" db="EMBL/GenBank/DDBJ databases">
        <authorList>
            <person name="Qin X."/>
            <person name="Bachman B."/>
            <person name="Battles P."/>
            <person name="Bell A."/>
            <person name="Bess C."/>
            <person name="Bickham C."/>
            <person name="Chaboub L."/>
            <person name="Chen D."/>
            <person name="Coyle M."/>
            <person name="Deiros D.R."/>
            <person name="Dinh H."/>
            <person name="Forbes L."/>
            <person name="Fowler G."/>
            <person name="Francisco L."/>
            <person name="Fu Q."/>
            <person name="Gubbala S."/>
            <person name="Hale W."/>
            <person name="Han Y."/>
            <person name="Hemphill L."/>
            <person name="Highlander S.K."/>
            <person name="Hirani K."/>
            <person name="Hogues M."/>
            <person name="Jackson L."/>
            <person name="Jakkamsetti A."/>
            <person name="Javaid M."/>
            <person name="Jiang H."/>
            <person name="Korchina V."/>
            <person name="Kovar C."/>
            <person name="Lara F."/>
            <person name="Lee S."/>
            <person name="Mata R."/>
            <person name="Mathew T."/>
            <person name="Moen C."/>
            <person name="Morales K."/>
            <person name="Munidasa M."/>
            <person name="Nazareth L."/>
            <person name="Ngo R."/>
            <person name="Nguyen L."/>
            <person name="Okwuonu G."/>
            <person name="Ongeri F."/>
            <person name="Patil S."/>
            <person name="Petrosino J."/>
            <person name="Pham C."/>
            <person name="Pham P."/>
            <person name="Pu L.-L."/>
            <person name="Puazo M."/>
            <person name="Raj R."/>
            <person name="Reid J."/>
            <person name="Rouhana J."/>
            <person name="Saada N."/>
            <person name="Shang Y."/>
            <person name="Simmons D."/>
            <person name="Thornton R."/>
            <person name="Warren J."/>
            <person name="Weissenberger G."/>
            <person name="Zhang J."/>
            <person name="Zhang L."/>
            <person name="Zhou C."/>
            <person name="Zhu D."/>
            <person name="Muzny D."/>
            <person name="Worley K."/>
            <person name="Gibbs R."/>
        </authorList>
    </citation>
    <scope>NUCLEOTIDE SEQUENCE [LARGE SCALE GENOMIC DNA]</scope>
    <source>
        <strain evidence="2 3">ATCC 49957</strain>
    </source>
</reference>
<evidence type="ECO:0000256" key="1">
    <source>
        <dbReference type="SAM" id="SignalP"/>
    </source>
</evidence>
<dbReference type="RefSeq" id="WP_007003159.1">
    <property type="nucleotide sequence ID" value="NZ_GG770777.1"/>
</dbReference>
<protein>
    <recommendedName>
        <fullName evidence="4">Tat pathway signal sequence domain protein</fullName>
    </recommendedName>
</protein>
<name>D5RSR7_9PROT</name>
<gene>
    <name evidence="2" type="ORF">HMPREF0731_4129</name>
</gene>
<dbReference type="HOGENOM" id="CLU_1145272_0_0_5"/>
<organism evidence="2 3">
    <name type="scientific">Pseudoroseomonas cervicalis ATCC 49957</name>
    <dbReference type="NCBI Taxonomy" id="525371"/>
    <lineage>
        <taxon>Bacteria</taxon>
        <taxon>Pseudomonadati</taxon>
        <taxon>Pseudomonadota</taxon>
        <taxon>Alphaproteobacteria</taxon>
        <taxon>Acetobacterales</taxon>
        <taxon>Roseomonadaceae</taxon>
        <taxon>Roseomonas</taxon>
    </lineage>
</organism>
<comment type="caution">
    <text evidence="2">The sequence shown here is derived from an EMBL/GenBank/DDBJ whole genome shotgun (WGS) entry which is preliminary data.</text>
</comment>
<sequence length="217" mass="23624">MRTFPHLALPALAALLLAAPALAQGNAPAAEQDGSFNLTNRSGRAIERFYASPVQSRAWGENRLSGSLAEGADVAVRMPARGGCRTDMRIVFADGLTEEKRDVNTCIDRDVVIGTPARTGSLQRDASGRVTTPQGDPSFELVNEGRSAIRELYASPTTSDNWGEDRLGQDVVEAGDRMFIRLPEGPCAYDIRVVWANSRAEERRDVNLCNTSELSFR</sequence>
<dbReference type="AlphaFoldDB" id="D5RSR7"/>
<evidence type="ECO:0000313" key="2">
    <source>
        <dbReference type="EMBL" id="EFH09653.1"/>
    </source>
</evidence>
<dbReference type="Proteomes" id="UP000005324">
    <property type="component" value="Unassembled WGS sequence"/>
</dbReference>
<feature type="signal peptide" evidence="1">
    <location>
        <begin position="1"/>
        <end position="23"/>
    </location>
</feature>
<evidence type="ECO:0000313" key="3">
    <source>
        <dbReference type="Proteomes" id="UP000005324"/>
    </source>
</evidence>
<keyword evidence="1" id="KW-0732">Signal</keyword>
<evidence type="ECO:0008006" key="4">
    <source>
        <dbReference type="Google" id="ProtNLM"/>
    </source>
</evidence>
<proteinExistence type="predicted"/>
<feature type="chain" id="PRO_5003075698" description="Tat pathway signal sequence domain protein" evidence="1">
    <location>
        <begin position="24"/>
        <end position="217"/>
    </location>
</feature>
<keyword evidence="3" id="KW-1185">Reference proteome</keyword>
<accession>D5RSR7</accession>